<name>A0A2P5HNM0_DIAHE</name>
<dbReference type="SUPFAM" id="SSF51905">
    <property type="entry name" value="FAD/NAD(P)-binding domain"/>
    <property type="match status" value="1"/>
</dbReference>
<keyword evidence="5" id="KW-0503">Monooxygenase</keyword>
<proteinExistence type="inferred from homology"/>
<feature type="domain" description="FAD-binding" evidence="6">
    <location>
        <begin position="14"/>
        <end position="311"/>
    </location>
</feature>
<dbReference type="AlphaFoldDB" id="A0A2P5HNM0"/>
<dbReference type="GO" id="GO:0004497">
    <property type="term" value="F:monooxygenase activity"/>
    <property type="evidence" value="ECO:0007669"/>
    <property type="project" value="UniProtKB-KW"/>
</dbReference>
<evidence type="ECO:0000259" key="6">
    <source>
        <dbReference type="Pfam" id="PF01494"/>
    </source>
</evidence>
<keyword evidence="2" id="KW-0285">Flavoprotein</keyword>
<dbReference type="GO" id="GO:0071949">
    <property type="term" value="F:FAD binding"/>
    <property type="evidence" value="ECO:0007669"/>
    <property type="project" value="InterPro"/>
</dbReference>
<dbReference type="Pfam" id="PF01494">
    <property type="entry name" value="FAD_binding_3"/>
    <property type="match status" value="1"/>
</dbReference>
<dbReference type="PANTHER" id="PTHR13789">
    <property type="entry name" value="MONOOXYGENASE"/>
    <property type="match status" value="1"/>
</dbReference>
<evidence type="ECO:0000256" key="3">
    <source>
        <dbReference type="ARBA" id="ARBA00022827"/>
    </source>
</evidence>
<protein>
    <submittedName>
        <fullName evidence="7">Salicylate hydroxylase</fullName>
    </submittedName>
</protein>
<keyword evidence="8" id="KW-1185">Reference proteome</keyword>
<sequence length="337" mass="36395">MAQNGDSKILSGLKAIVIGAGLAGLAASIELARLGAKVKIFESSRDLKKQGDVIRFEANASRAMEPWGDVLETVVRSSSPLDKLIISNKDGRTLLEQPLQTEFDGYPNTYAKRGHIHQTLLDYATKLGVDVILASPVTAVFESDTGAGVRVRGDTFVADCVLAGDGVRSQARAYVTGTVERPKKSGYAIYRTWFPLDVLHGDSVVEHIATSKAGICKDLSDIDEDWNTPASVEDMLASANGWDPVLQHIVKHIPGDSLVDHKMLWRDPVQKWVSPKGRICLIGDAAHPHLPTSGTGAAQAFEGAATIGALLQRSIEVYGGPVDTRLAFQAYEKLRWV</sequence>
<gene>
    <name evidence="7" type="ORF">DHEL01_v209751</name>
</gene>
<dbReference type="InParanoid" id="A0A2P5HNM0"/>
<dbReference type="STRING" id="158607.A0A2P5HNM0"/>
<dbReference type="OrthoDB" id="16820at2759"/>
<dbReference type="InterPro" id="IPR050493">
    <property type="entry name" value="FAD-dep_Monooxygenase_BioMet"/>
</dbReference>
<dbReference type="PANTHER" id="PTHR13789:SF236">
    <property type="entry name" value="MONOOXYGENASE, PUTATIVE (AFU_ORTHOLOGUE AFUA_6G12060)-RELATED"/>
    <property type="match status" value="1"/>
</dbReference>
<reference evidence="7" key="1">
    <citation type="submission" date="2017-09" db="EMBL/GenBank/DDBJ databases">
        <title>Polyketide synthases of a Diaporthe helianthi virulent isolate.</title>
        <authorList>
            <person name="Baroncelli R."/>
        </authorList>
    </citation>
    <scope>NUCLEOTIDE SEQUENCE [LARGE SCALE GENOMIC DNA]</scope>
    <source>
        <strain evidence="7">7/96</strain>
    </source>
</reference>
<dbReference type="Gene3D" id="3.50.50.60">
    <property type="entry name" value="FAD/NAD(P)-binding domain"/>
    <property type="match status" value="1"/>
</dbReference>
<accession>A0A2P5HNM0</accession>
<dbReference type="SUPFAM" id="SSF54373">
    <property type="entry name" value="FAD-linked reductases, C-terminal domain"/>
    <property type="match status" value="1"/>
</dbReference>
<keyword evidence="3" id="KW-0274">FAD</keyword>
<dbReference type="Gene3D" id="3.30.9.30">
    <property type="match status" value="1"/>
</dbReference>
<evidence type="ECO:0000256" key="2">
    <source>
        <dbReference type="ARBA" id="ARBA00022630"/>
    </source>
</evidence>
<evidence type="ECO:0000313" key="7">
    <source>
        <dbReference type="EMBL" id="POS71852.1"/>
    </source>
</evidence>
<evidence type="ECO:0000256" key="4">
    <source>
        <dbReference type="ARBA" id="ARBA00023002"/>
    </source>
</evidence>
<evidence type="ECO:0000256" key="1">
    <source>
        <dbReference type="ARBA" id="ARBA00007992"/>
    </source>
</evidence>
<dbReference type="EMBL" id="MAVT02001152">
    <property type="protein sequence ID" value="POS71852.1"/>
    <property type="molecule type" value="Genomic_DNA"/>
</dbReference>
<keyword evidence="4" id="KW-0560">Oxidoreductase</keyword>
<comment type="similarity">
    <text evidence="1">Belongs to the paxM FAD-dependent monooxygenase family.</text>
</comment>
<dbReference type="Proteomes" id="UP000094444">
    <property type="component" value="Unassembled WGS sequence"/>
</dbReference>
<dbReference type="InterPro" id="IPR002938">
    <property type="entry name" value="FAD-bd"/>
</dbReference>
<dbReference type="InterPro" id="IPR036188">
    <property type="entry name" value="FAD/NAD-bd_sf"/>
</dbReference>
<comment type="caution">
    <text evidence="7">The sequence shown here is derived from an EMBL/GenBank/DDBJ whole genome shotgun (WGS) entry which is preliminary data.</text>
</comment>
<organism evidence="7 8">
    <name type="scientific">Diaporthe helianthi</name>
    <dbReference type="NCBI Taxonomy" id="158607"/>
    <lineage>
        <taxon>Eukaryota</taxon>
        <taxon>Fungi</taxon>
        <taxon>Dikarya</taxon>
        <taxon>Ascomycota</taxon>
        <taxon>Pezizomycotina</taxon>
        <taxon>Sordariomycetes</taxon>
        <taxon>Sordariomycetidae</taxon>
        <taxon>Diaporthales</taxon>
        <taxon>Diaporthaceae</taxon>
        <taxon>Diaporthe</taxon>
    </lineage>
</organism>
<evidence type="ECO:0000313" key="8">
    <source>
        <dbReference type="Proteomes" id="UP000094444"/>
    </source>
</evidence>
<dbReference type="PRINTS" id="PR00420">
    <property type="entry name" value="RNGMNOXGNASE"/>
</dbReference>
<evidence type="ECO:0000256" key="5">
    <source>
        <dbReference type="ARBA" id="ARBA00023033"/>
    </source>
</evidence>